<evidence type="ECO:0000259" key="1">
    <source>
        <dbReference type="Pfam" id="PF04755"/>
    </source>
</evidence>
<organism evidence="2 3">
    <name type="scientific">Romeriopsis navalis LEGE 11480</name>
    <dbReference type="NCBI Taxonomy" id="2777977"/>
    <lineage>
        <taxon>Bacteria</taxon>
        <taxon>Bacillati</taxon>
        <taxon>Cyanobacteriota</taxon>
        <taxon>Cyanophyceae</taxon>
        <taxon>Leptolyngbyales</taxon>
        <taxon>Leptolyngbyaceae</taxon>
        <taxon>Romeriopsis</taxon>
        <taxon>Romeriopsis navalis</taxon>
    </lineage>
</organism>
<dbReference type="Proteomes" id="UP000625316">
    <property type="component" value="Unassembled WGS sequence"/>
</dbReference>
<evidence type="ECO:0000313" key="3">
    <source>
        <dbReference type="Proteomes" id="UP000625316"/>
    </source>
</evidence>
<evidence type="ECO:0000313" key="2">
    <source>
        <dbReference type="EMBL" id="MBE9032497.1"/>
    </source>
</evidence>
<dbReference type="AlphaFoldDB" id="A0A928VTZ2"/>
<dbReference type="Pfam" id="PF04755">
    <property type="entry name" value="PAP_fibrillin"/>
    <property type="match status" value="1"/>
</dbReference>
<protein>
    <submittedName>
        <fullName evidence="2">Fimbrial protein</fullName>
    </submittedName>
</protein>
<dbReference type="RefSeq" id="WP_264327314.1">
    <property type="nucleotide sequence ID" value="NZ_JADEXQ010000108.1"/>
</dbReference>
<gene>
    <name evidence="2" type="ORF">IQ266_22420</name>
</gene>
<accession>A0A928VTZ2</accession>
<sequence>MNTIENNLATAKLNLKNTLSHHAGDTKNAAVIAAIETLVKLNPTKAPARNAALRDGHWLMINAPSFPGGQPQANGQMAYSLGRMSFGMFQPKDLLVQLDRVSQPIEPIANTTQHTHDIIAEFTIVDRHQPTVSGVVKNLGICEPNGDDTLRVQFTGGTLEPKADTDRADWQAVFGDQSAQPQPLKAKLMDGFLRLMFGLVGPTSMDTSTGIVTYEMRRSPKGNLKLLYLDNELRITKGEKGTVLVATRQ</sequence>
<dbReference type="InterPro" id="IPR006843">
    <property type="entry name" value="PAP/fibrillin_dom"/>
</dbReference>
<name>A0A928VTZ2_9CYAN</name>
<dbReference type="EMBL" id="JADEXQ010000108">
    <property type="protein sequence ID" value="MBE9032497.1"/>
    <property type="molecule type" value="Genomic_DNA"/>
</dbReference>
<reference evidence="2" key="1">
    <citation type="submission" date="2020-10" db="EMBL/GenBank/DDBJ databases">
        <authorList>
            <person name="Castelo-Branco R."/>
            <person name="Eusebio N."/>
            <person name="Adriana R."/>
            <person name="Vieira A."/>
            <person name="Brugerolle De Fraissinette N."/>
            <person name="Rezende De Castro R."/>
            <person name="Schneider M.P."/>
            <person name="Vasconcelos V."/>
            <person name="Leao P.N."/>
        </authorList>
    </citation>
    <scope>NUCLEOTIDE SEQUENCE</scope>
    <source>
        <strain evidence="2">LEGE 11480</strain>
    </source>
</reference>
<keyword evidence="3" id="KW-1185">Reference proteome</keyword>
<proteinExistence type="predicted"/>
<feature type="domain" description="Plastid lipid-associated protein/fibrillin conserved" evidence="1">
    <location>
        <begin position="8"/>
        <end position="245"/>
    </location>
</feature>
<comment type="caution">
    <text evidence="2">The sequence shown here is derived from an EMBL/GenBank/DDBJ whole genome shotgun (WGS) entry which is preliminary data.</text>
</comment>